<dbReference type="Pfam" id="PF00004">
    <property type="entry name" value="AAA"/>
    <property type="match status" value="1"/>
</dbReference>
<dbReference type="Gene3D" id="3.40.50.300">
    <property type="entry name" value="P-loop containing nucleotide triphosphate hydrolases"/>
    <property type="match status" value="1"/>
</dbReference>
<comment type="caution">
    <text evidence="6">The sequence shown here is derived from an EMBL/GenBank/DDBJ whole genome shotgun (WGS) entry which is preliminary data.</text>
</comment>
<proteinExistence type="inferred from homology"/>
<dbReference type="InterPro" id="IPR027417">
    <property type="entry name" value="P-loop_NTPase"/>
</dbReference>
<dbReference type="EMBL" id="LAZR01000069">
    <property type="protein sequence ID" value="KKN95705.1"/>
    <property type="molecule type" value="Genomic_DNA"/>
</dbReference>
<name>A0A0F9URD9_9ZZZZ</name>
<accession>A0A0F9URD9</accession>
<organism evidence="6">
    <name type="scientific">marine sediment metagenome</name>
    <dbReference type="NCBI Taxonomy" id="412755"/>
    <lineage>
        <taxon>unclassified sequences</taxon>
        <taxon>metagenomes</taxon>
        <taxon>ecological metagenomes</taxon>
    </lineage>
</organism>
<evidence type="ECO:0000256" key="1">
    <source>
        <dbReference type="ARBA" id="ARBA00006914"/>
    </source>
</evidence>
<comment type="similarity">
    <text evidence="1">Belongs to the AAA ATPase family.</text>
</comment>
<dbReference type="InterPro" id="IPR050221">
    <property type="entry name" value="26S_Proteasome_ATPase"/>
</dbReference>
<feature type="domain" description="AAA+ ATPase" evidence="5">
    <location>
        <begin position="420"/>
        <end position="561"/>
    </location>
</feature>
<evidence type="ECO:0000259" key="5">
    <source>
        <dbReference type="SMART" id="SM00382"/>
    </source>
</evidence>
<dbReference type="SMART" id="SM00382">
    <property type="entry name" value="AAA"/>
    <property type="match status" value="1"/>
</dbReference>
<dbReference type="SUPFAM" id="SSF52540">
    <property type="entry name" value="P-loop containing nucleoside triphosphate hydrolases"/>
    <property type="match status" value="1"/>
</dbReference>
<feature type="compositionally biased region" description="Basic residues" evidence="4">
    <location>
        <begin position="686"/>
        <end position="702"/>
    </location>
</feature>
<evidence type="ECO:0000256" key="3">
    <source>
        <dbReference type="ARBA" id="ARBA00022840"/>
    </source>
</evidence>
<dbReference type="InterPro" id="IPR003959">
    <property type="entry name" value="ATPase_AAA_core"/>
</dbReference>
<sequence length="711" mass="80698">MSQYDNKTLTDIKEAILASPRSPLLAFIGVDAKAYFRSVQSVFGQVMQEGDLDHIAMISISATEGIETNFDAGVDYLSPRVPEETYAGEFKDRLIVFYSYASAKAYDELNSINHLYEGDMSEDGLITIAKRLNLGNLTGLDALKQMATKQKNNIDIIPFIRFFGSRLPFFFFVNVNSSPSIFPRNVTNPQSNDALIRAYDLLDDSINALTSGKSFGDVKFKEKSSDEELIYGYSNLVVFALDDEDINERILRKEYAYTHKCFFPEPEQREWIIAGLLEEKQDEYLDSEPMIQFKIKPIPREEWNGGEQEYRQLITSIGGNTAGLDSIQLEQAVLKGIEYQVREQHLLELEEDPSVKEFEVEIDIEPFNKFREEILNQYDFLQIPDTSHTLDDVAGHTLNKEIIRTYIIEMVKRPDRRKFMKNFLALVGVPGTGKTWLVGAVANELKKYGYIFLVFLLNSLKEGIVGASNKKAKLAFQIADSCGYAVLFFDEVDMITSGRESQGDSGVSSGIQQQLMKWSENKDKFTGKQIVASATNRPDLVEGAFWDRISRDGVLNFEPLDKFGIGELVALKLNKFEKDSPEFTYNKINTYEELGQKIYDIRPELMGRPLVSMIEWIRDTAIVRADEANTTELTFSIELVGEVMGETTSRGMSEEVEKMREVCESYAFFKTDASLEALLGTKSRKVKSTKKKSTTKKKKSPTKKIDLKKIK</sequence>
<dbReference type="CDD" id="cd19481">
    <property type="entry name" value="RecA-like_protease"/>
    <property type="match status" value="1"/>
</dbReference>
<evidence type="ECO:0000256" key="4">
    <source>
        <dbReference type="SAM" id="MobiDB-lite"/>
    </source>
</evidence>
<gene>
    <name evidence="6" type="ORF">LCGC14_0175740</name>
</gene>
<evidence type="ECO:0000313" key="6">
    <source>
        <dbReference type="EMBL" id="KKN95705.1"/>
    </source>
</evidence>
<keyword evidence="2" id="KW-0547">Nucleotide-binding</keyword>
<protein>
    <recommendedName>
        <fullName evidence="5">AAA+ ATPase domain-containing protein</fullName>
    </recommendedName>
</protein>
<dbReference type="GO" id="GO:0005524">
    <property type="term" value="F:ATP binding"/>
    <property type="evidence" value="ECO:0007669"/>
    <property type="project" value="UniProtKB-KW"/>
</dbReference>
<reference evidence="6" key="1">
    <citation type="journal article" date="2015" name="Nature">
        <title>Complex archaea that bridge the gap between prokaryotes and eukaryotes.</title>
        <authorList>
            <person name="Spang A."/>
            <person name="Saw J.H."/>
            <person name="Jorgensen S.L."/>
            <person name="Zaremba-Niedzwiedzka K."/>
            <person name="Martijn J."/>
            <person name="Lind A.E."/>
            <person name="van Eijk R."/>
            <person name="Schleper C."/>
            <person name="Guy L."/>
            <person name="Ettema T.J."/>
        </authorList>
    </citation>
    <scope>NUCLEOTIDE SEQUENCE</scope>
</reference>
<evidence type="ECO:0000256" key="2">
    <source>
        <dbReference type="ARBA" id="ARBA00022741"/>
    </source>
</evidence>
<keyword evidence="3" id="KW-0067">ATP-binding</keyword>
<dbReference type="InterPro" id="IPR003593">
    <property type="entry name" value="AAA+_ATPase"/>
</dbReference>
<dbReference type="PANTHER" id="PTHR23073">
    <property type="entry name" value="26S PROTEASOME REGULATORY SUBUNIT"/>
    <property type="match status" value="1"/>
</dbReference>
<dbReference type="AlphaFoldDB" id="A0A0F9URD9"/>
<dbReference type="GO" id="GO:0016887">
    <property type="term" value="F:ATP hydrolysis activity"/>
    <property type="evidence" value="ECO:0007669"/>
    <property type="project" value="InterPro"/>
</dbReference>
<feature type="region of interest" description="Disordered" evidence="4">
    <location>
        <begin position="686"/>
        <end position="711"/>
    </location>
</feature>